<feature type="transmembrane region" description="Helical" evidence="5">
    <location>
        <begin position="85"/>
        <end position="106"/>
    </location>
</feature>
<keyword evidence="2 5" id="KW-0812">Transmembrane</keyword>
<comment type="subcellular location">
    <subcellularLocation>
        <location evidence="1">Membrane</location>
    </subcellularLocation>
</comment>
<protein>
    <submittedName>
        <fullName evidence="6">MAPEG family protein</fullName>
    </submittedName>
</protein>
<dbReference type="Proteomes" id="UP001165679">
    <property type="component" value="Unassembled WGS sequence"/>
</dbReference>
<evidence type="ECO:0000256" key="4">
    <source>
        <dbReference type="ARBA" id="ARBA00023136"/>
    </source>
</evidence>
<keyword evidence="4 5" id="KW-0472">Membrane</keyword>
<feature type="transmembrane region" description="Helical" evidence="5">
    <location>
        <begin position="112"/>
        <end position="133"/>
    </location>
</feature>
<keyword evidence="7" id="KW-1185">Reference proteome</keyword>
<evidence type="ECO:0000256" key="1">
    <source>
        <dbReference type="ARBA" id="ARBA00004370"/>
    </source>
</evidence>
<dbReference type="GO" id="GO:0016020">
    <property type="term" value="C:membrane"/>
    <property type="evidence" value="ECO:0007669"/>
    <property type="project" value="UniProtKB-SubCell"/>
</dbReference>
<evidence type="ECO:0000256" key="3">
    <source>
        <dbReference type="ARBA" id="ARBA00022989"/>
    </source>
</evidence>
<dbReference type="SUPFAM" id="SSF161084">
    <property type="entry name" value="MAPEG domain-like"/>
    <property type="match status" value="1"/>
</dbReference>
<evidence type="ECO:0000313" key="6">
    <source>
        <dbReference type="EMBL" id="MCW3475898.1"/>
    </source>
</evidence>
<proteinExistence type="predicted"/>
<feature type="transmembrane region" description="Helical" evidence="5">
    <location>
        <begin position="145"/>
        <end position="163"/>
    </location>
</feature>
<reference evidence="6" key="2">
    <citation type="submission" date="2022-10" db="EMBL/GenBank/DDBJ databases">
        <authorList>
            <person name="Trinh H.N."/>
        </authorList>
    </citation>
    <scope>NUCLEOTIDE SEQUENCE</scope>
    <source>
        <strain evidence="6">RN2-1</strain>
    </source>
</reference>
<accession>A0AA41YSR6</accession>
<dbReference type="RefSeq" id="WP_264714629.1">
    <property type="nucleotide sequence ID" value="NZ_JAPDNT010000013.1"/>
</dbReference>
<reference evidence="6" key="1">
    <citation type="submission" date="2022-09" db="EMBL/GenBank/DDBJ databases">
        <title>Rhodovastum sp. nov. RN2-1 isolated from soil in Seongnam, South Korea.</title>
        <authorList>
            <person name="Le N.T."/>
        </authorList>
    </citation>
    <scope>NUCLEOTIDE SEQUENCE</scope>
    <source>
        <strain evidence="6">RN2-1</strain>
    </source>
</reference>
<gene>
    <name evidence="6" type="ORF">OL599_15070</name>
</gene>
<dbReference type="InterPro" id="IPR001129">
    <property type="entry name" value="Membr-assoc_MAPEG"/>
</dbReference>
<evidence type="ECO:0000313" key="7">
    <source>
        <dbReference type="Proteomes" id="UP001165679"/>
    </source>
</evidence>
<organism evidence="6 7">
    <name type="scientific">Limobrevibacterium gyesilva</name>
    <dbReference type="NCBI Taxonomy" id="2991712"/>
    <lineage>
        <taxon>Bacteria</taxon>
        <taxon>Pseudomonadati</taxon>
        <taxon>Pseudomonadota</taxon>
        <taxon>Alphaproteobacteria</taxon>
        <taxon>Acetobacterales</taxon>
        <taxon>Acetobacteraceae</taxon>
        <taxon>Limobrevibacterium</taxon>
    </lineage>
</organism>
<keyword evidence="3 5" id="KW-1133">Transmembrane helix</keyword>
<dbReference type="Gene3D" id="1.20.120.550">
    <property type="entry name" value="Membrane associated eicosanoid/glutathione metabolism-like domain"/>
    <property type="match status" value="1"/>
</dbReference>
<evidence type="ECO:0000256" key="5">
    <source>
        <dbReference type="SAM" id="Phobius"/>
    </source>
</evidence>
<dbReference type="AlphaFoldDB" id="A0AA41YSR6"/>
<dbReference type="InterPro" id="IPR023352">
    <property type="entry name" value="MAPEG-like_dom_sf"/>
</dbReference>
<feature type="transmembrane region" description="Helical" evidence="5">
    <location>
        <begin position="42"/>
        <end position="65"/>
    </location>
</feature>
<name>A0AA41YSR6_9PROT</name>
<sequence length="164" mass="16762">MSLLLGSCGAVAAFLVWQLIVPLIPPDAAASSMAVRLGTATAALLPGSFVLATMIAAQMAVRFAAGVLDPTAGRETRFLLVNQRVISNTVEQTCLFVPALLALAAGMPGAQLPAALALGPVFAAARLAFWVGYVLAPVARAPGMAATYAVNAATLLAAAWMWLN</sequence>
<evidence type="ECO:0000256" key="2">
    <source>
        <dbReference type="ARBA" id="ARBA00022692"/>
    </source>
</evidence>
<dbReference type="Pfam" id="PF01124">
    <property type="entry name" value="MAPEG"/>
    <property type="match status" value="1"/>
</dbReference>
<dbReference type="EMBL" id="JAPDNT010000013">
    <property type="protein sequence ID" value="MCW3475898.1"/>
    <property type="molecule type" value="Genomic_DNA"/>
</dbReference>
<comment type="caution">
    <text evidence="6">The sequence shown here is derived from an EMBL/GenBank/DDBJ whole genome shotgun (WGS) entry which is preliminary data.</text>
</comment>